<accession>N1QX61</accession>
<protein>
    <submittedName>
        <fullName evidence="2">Uncharacterized protein</fullName>
    </submittedName>
</protein>
<dbReference type="InterPro" id="IPR011676">
    <property type="entry name" value="DUF1618"/>
</dbReference>
<dbReference type="EnsemblPlants" id="EMT14646">
    <property type="protein sequence ID" value="EMT14646"/>
    <property type="gene ID" value="F775_21847"/>
</dbReference>
<evidence type="ECO:0000256" key="1">
    <source>
        <dbReference type="SAM" id="MobiDB-lite"/>
    </source>
</evidence>
<feature type="region of interest" description="Disordered" evidence="1">
    <location>
        <begin position="319"/>
        <end position="339"/>
    </location>
</feature>
<feature type="compositionally biased region" description="Polar residues" evidence="1">
    <location>
        <begin position="319"/>
        <end position="331"/>
    </location>
</feature>
<dbReference type="ExpressionAtlas" id="N1QX61">
    <property type="expression patterns" value="baseline"/>
</dbReference>
<proteinExistence type="predicted"/>
<evidence type="ECO:0000313" key="2">
    <source>
        <dbReference type="EnsemblPlants" id="EMT14646"/>
    </source>
</evidence>
<feature type="compositionally biased region" description="Low complexity" evidence="1">
    <location>
        <begin position="13"/>
        <end position="23"/>
    </location>
</feature>
<organism evidence="2">
    <name type="scientific">Aegilops tauschii</name>
    <name type="common">Tausch's goatgrass</name>
    <name type="synonym">Aegilops squarrosa</name>
    <dbReference type="NCBI Taxonomy" id="37682"/>
    <lineage>
        <taxon>Eukaryota</taxon>
        <taxon>Viridiplantae</taxon>
        <taxon>Streptophyta</taxon>
        <taxon>Embryophyta</taxon>
        <taxon>Tracheophyta</taxon>
        <taxon>Spermatophyta</taxon>
        <taxon>Magnoliopsida</taxon>
        <taxon>Liliopsida</taxon>
        <taxon>Poales</taxon>
        <taxon>Poaceae</taxon>
        <taxon>BOP clade</taxon>
        <taxon>Pooideae</taxon>
        <taxon>Triticodae</taxon>
        <taxon>Triticeae</taxon>
        <taxon>Triticinae</taxon>
        <taxon>Aegilops</taxon>
    </lineage>
</organism>
<dbReference type="PANTHER" id="PTHR33086:SF86">
    <property type="entry name" value="DUF1618 DOMAIN-CONTAINING PROTEIN"/>
    <property type="match status" value="1"/>
</dbReference>
<dbReference type="Pfam" id="PF07762">
    <property type="entry name" value="DUF1618"/>
    <property type="match status" value="1"/>
</dbReference>
<dbReference type="PANTHER" id="PTHR33086">
    <property type="entry name" value="OS05G0468200 PROTEIN-RELATED"/>
    <property type="match status" value="1"/>
</dbReference>
<name>N1QX61_AEGTA</name>
<sequence>MEQTQATVINEGRASASASASRSDVPNSAASPSWVILGTVPRVASDLSPQVDLALALKAPPQVTLLSIPTAMFLSPMAFQNYPSVLAADPSGLLLLDANQGNLPSHALVDVSSNPIVPGFFVLDSLKVVHLPPSKQLLESRQEWIYLEKRRWVGVSAGTLRFVEMSGFPNRYDRDYDSDDAVDVSEIQINVWTLEDPDTSSWKLLYKMPVKKILGDDMYKAYELPSEVPELALMDSMDPRLLYFIVSNRIFSVNMVTKRVVTCERMDLAMQIPSRSVRPWLLPSILSADSDDVTGGLVELLAPQRFKRKHLHHRQLTSSANALNKNESQVNPEGVQPLF</sequence>
<dbReference type="AlphaFoldDB" id="N1QX61"/>
<feature type="region of interest" description="Disordered" evidence="1">
    <location>
        <begin position="1"/>
        <end position="30"/>
    </location>
</feature>
<reference evidence="2" key="1">
    <citation type="submission" date="2015-06" db="UniProtKB">
        <authorList>
            <consortium name="EnsemblPlants"/>
        </authorList>
    </citation>
    <scope>IDENTIFICATION</scope>
</reference>